<accession>R7UR99</accession>
<dbReference type="OMA" id="QCITVRF"/>
<dbReference type="EnsemblMetazoa" id="CapteT204943">
    <property type="protein sequence ID" value="CapteP204943"/>
    <property type="gene ID" value="CapteG204943"/>
</dbReference>
<name>R7UR99_CAPTE</name>
<evidence type="ECO:0000313" key="1">
    <source>
        <dbReference type="EMBL" id="ELU08638.1"/>
    </source>
</evidence>
<organism evidence="1">
    <name type="scientific">Capitella teleta</name>
    <name type="common">Polychaete worm</name>
    <dbReference type="NCBI Taxonomy" id="283909"/>
    <lineage>
        <taxon>Eukaryota</taxon>
        <taxon>Metazoa</taxon>
        <taxon>Spiralia</taxon>
        <taxon>Lophotrochozoa</taxon>
        <taxon>Annelida</taxon>
        <taxon>Polychaeta</taxon>
        <taxon>Sedentaria</taxon>
        <taxon>Scolecida</taxon>
        <taxon>Capitellidae</taxon>
        <taxon>Capitella</taxon>
    </lineage>
</organism>
<protein>
    <submittedName>
        <fullName evidence="1 2">Uncharacterized protein</fullName>
    </submittedName>
</protein>
<evidence type="ECO:0000313" key="2">
    <source>
        <dbReference type="EnsemblMetazoa" id="CapteP204943"/>
    </source>
</evidence>
<keyword evidence="3" id="KW-1185">Reference proteome</keyword>
<gene>
    <name evidence="1" type="ORF">CAPTEDRAFT_204943</name>
</gene>
<dbReference type="AlphaFoldDB" id="R7UR99"/>
<dbReference type="OrthoDB" id="10051404at2759"/>
<dbReference type="PANTHER" id="PTHR46880:SF9">
    <property type="entry name" value="ZINC FINGER PROTEIN 862"/>
    <property type="match status" value="1"/>
</dbReference>
<dbReference type="PANTHER" id="PTHR46880">
    <property type="entry name" value="RAS-ASSOCIATING DOMAIN-CONTAINING PROTEIN"/>
    <property type="match status" value="1"/>
</dbReference>
<proteinExistence type="predicted"/>
<reference evidence="1 3" key="2">
    <citation type="journal article" date="2013" name="Nature">
        <title>Insights into bilaterian evolution from three spiralian genomes.</title>
        <authorList>
            <person name="Simakov O."/>
            <person name="Marletaz F."/>
            <person name="Cho S.J."/>
            <person name="Edsinger-Gonzales E."/>
            <person name="Havlak P."/>
            <person name="Hellsten U."/>
            <person name="Kuo D.H."/>
            <person name="Larsson T."/>
            <person name="Lv J."/>
            <person name="Arendt D."/>
            <person name="Savage R."/>
            <person name="Osoegawa K."/>
            <person name="de Jong P."/>
            <person name="Grimwood J."/>
            <person name="Chapman J.A."/>
            <person name="Shapiro H."/>
            <person name="Aerts A."/>
            <person name="Otillar R.P."/>
            <person name="Terry A.Y."/>
            <person name="Boore J.L."/>
            <person name="Grigoriev I.V."/>
            <person name="Lindberg D.R."/>
            <person name="Seaver E.C."/>
            <person name="Weisblat D.A."/>
            <person name="Putnam N.H."/>
            <person name="Rokhsar D.S."/>
        </authorList>
    </citation>
    <scope>NUCLEOTIDE SEQUENCE</scope>
    <source>
        <strain evidence="1 3">I ESC-2004</strain>
    </source>
</reference>
<dbReference type="Proteomes" id="UP000014760">
    <property type="component" value="Unassembled WGS sequence"/>
</dbReference>
<dbReference type="STRING" id="283909.R7UR99"/>
<dbReference type="HOGENOM" id="CLU_1267960_0_0_1"/>
<sequence>MRSALRKIFDERKMQSAIPTRIGGTKWINHFLKALNTMFKAHSAILQHLQNLQDEKADQAQKARGMTRWLRDEQLITFALFMRDILQFLVKISLIAQRSTSTVAEVYGVMKSVTTAIATFETRPTPGEKQVQNHMLLKEELNPRASIIWRFEDSDLLKATHILSLKAWPTATEDLAAFGEDEVILLSRHFETTLCSAGFECSSIPVEWCLLKGWGTKF</sequence>
<evidence type="ECO:0000313" key="3">
    <source>
        <dbReference type="Proteomes" id="UP000014760"/>
    </source>
</evidence>
<dbReference type="EMBL" id="AMQN01042214">
    <property type="status" value="NOT_ANNOTATED_CDS"/>
    <property type="molecule type" value="Genomic_DNA"/>
</dbReference>
<reference evidence="2" key="3">
    <citation type="submission" date="2015-06" db="UniProtKB">
        <authorList>
            <consortium name="EnsemblMetazoa"/>
        </authorList>
    </citation>
    <scope>IDENTIFICATION</scope>
</reference>
<reference evidence="3" key="1">
    <citation type="submission" date="2012-12" db="EMBL/GenBank/DDBJ databases">
        <authorList>
            <person name="Hellsten U."/>
            <person name="Grimwood J."/>
            <person name="Chapman J.A."/>
            <person name="Shapiro H."/>
            <person name="Aerts A."/>
            <person name="Otillar R.P."/>
            <person name="Terry A.Y."/>
            <person name="Boore J.L."/>
            <person name="Simakov O."/>
            <person name="Marletaz F."/>
            <person name="Cho S.-J."/>
            <person name="Edsinger-Gonzales E."/>
            <person name="Havlak P."/>
            <person name="Kuo D.-H."/>
            <person name="Larsson T."/>
            <person name="Lv J."/>
            <person name="Arendt D."/>
            <person name="Savage R."/>
            <person name="Osoegawa K."/>
            <person name="de Jong P."/>
            <person name="Lindberg D.R."/>
            <person name="Seaver E.C."/>
            <person name="Weisblat D.A."/>
            <person name="Putnam N.H."/>
            <person name="Grigoriev I.V."/>
            <person name="Rokhsar D.S."/>
        </authorList>
    </citation>
    <scope>NUCLEOTIDE SEQUENCE</scope>
    <source>
        <strain evidence="3">I ESC-2004</strain>
    </source>
</reference>
<dbReference type="EMBL" id="KB298891">
    <property type="protein sequence ID" value="ELU08638.1"/>
    <property type="molecule type" value="Genomic_DNA"/>
</dbReference>